<organism evidence="1">
    <name type="scientific">marine sediment metagenome</name>
    <dbReference type="NCBI Taxonomy" id="412755"/>
    <lineage>
        <taxon>unclassified sequences</taxon>
        <taxon>metagenomes</taxon>
        <taxon>ecological metagenomes</taxon>
    </lineage>
</organism>
<name>A0A0F9IJM9_9ZZZZ</name>
<dbReference type="AlphaFoldDB" id="A0A0F9IJM9"/>
<reference evidence="1" key="1">
    <citation type="journal article" date="2015" name="Nature">
        <title>Complex archaea that bridge the gap between prokaryotes and eukaryotes.</title>
        <authorList>
            <person name="Spang A."/>
            <person name="Saw J.H."/>
            <person name="Jorgensen S.L."/>
            <person name="Zaremba-Niedzwiedzka K."/>
            <person name="Martijn J."/>
            <person name="Lind A.E."/>
            <person name="van Eijk R."/>
            <person name="Schleper C."/>
            <person name="Guy L."/>
            <person name="Ettema T.J."/>
        </authorList>
    </citation>
    <scope>NUCLEOTIDE SEQUENCE</scope>
</reference>
<comment type="caution">
    <text evidence="1">The sequence shown here is derived from an EMBL/GenBank/DDBJ whole genome shotgun (WGS) entry which is preliminary data.</text>
</comment>
<protein>
    <submittedName>
        <fullName evidence="1">Uncharacterized protein</fullName>
    </submittedName>
</protein>
<evidence type="ECO:0000313" key="1">
    <source>
        <dbReference type="EMBL" id="KKL94020.1"/>
    </source>
</evidence>
<gene>
    <name evidence="1" type="ORF">LCGC14_1868840</name>
</gene>
<accession>A0A0F9IJM9</accession>
<dbReference type="EMBL" id="LAZR01019036">
    <property type="protein sequence ID" value="KKL94020.1"/>
    <property type="molecule type" value="Genomic_DNA"/>
</dbReference>
<proteinExistence type="predicted"/>
<sequence length="73" mass="8380">MPLWYVEYSGVEVMIDEKPSPQQLRYIAILAMKAGIKEPVEDTVANTAEAGRMIQELKMQIRSKERRCTHNEG</sequence>